<dbReference type="NCBIfam" id="TIGR00011">
    <property type="entry name" value="YbaK_EbsC"/>
    <property type="match status" value="1"/>
</dbReference>
<dbReference type="InterPro" id="IPR007214">
    <property type="entry name" value="YbaK/aa-tRNA-synth-assoc-dom"/>
</dbReference>
<dbReference type="PANTHER" id="PTHR30411:SF0">
    <property type="entry name" value="CYS-TRNA(PRO)_CYS-TRNA(CYS) DEACYLASE YBAK"/>
    <property type="match status" value="1"/>
</dbReference>
<comment type="caution">
    <text evidence="6">The sequence shown here is derived from an EMBL/GenBank/DDBJ whole genome shotgun (WGS) entry which is preliminary data.</text>
</comment>
<keyword evidence="2 4" id="KW-0648">Protein biosynthesis</keyword>
<sequence length="166" mass="17979">MAKKEKIQKTNAMRELERAGVDYTVNTYEIDVEGDRELGVHIAEQLGEDPDQGFKTLVTTTPTGDHVVCCIPVAEELDLKAAALAAGEKSLTMMHVRELLAATGYVRGGCSPVGMKKKFPTLIDDTCLLYDEMFISGGKCGIQLKLAPQDLIAHTDAIVAPICRKG</sequence>
<dbReference type="SUPFAM" id="SSF55826">
    <property type="entry name" value="YbaK/ProRS associated domain"/>
    <property type="match status" value="1"/>
</dbReference>
<evidence type="ECO:0000256" key="4">
    <source>
        <dbReference type="PIRNR" id="PIRNR006181"/>
    </source>
</evidence>
<dbReference type="PIRSF" id="PIRSF006181">
    <property type="entry name" value="EbsC_YbaK"/>
    <property type="match status" value="1"/>
</dbReference>
<evidence type="ECO:0000313" key="7">
    <source>
        <dbReference type="Proteomes" id="UP000546970"/>
    </source>
</evidence>
<feature type="domain" description="YbaK/aminoacyl-tRNA synthetase-associated" evidence="5">
    <location>
        <begin position="42"/>
        <end position="152"/>
    </location>
</feature>
<dbReference type="AlphaFoldDB" id="A0A7X9YIK7"/>
<accession>A0A7X9YIK7</accession>
<dbReference type="GO" id="GO:0006412">
    <property type="term" value="P:translation"/>
    <property type="evidence" value="ECO:0007669"/>
    <property type="project" value="UniProtKB-KW"/>
</dbReference>
<name>A0A7X9YIK7_9ACTN</name>
<evidence type="ECO:0000256" key="3">
    <source>
        <dbReference type="ARBA" id="ARBA00023239"/>
    </source>
</evidence>
<dbReference type="RefSeq" id="WP_169277029.1">
    <property type="nucleotide sequence ID" value="NZ_JABBCP010000002.1"/>
</dbReference>
<proteinExistence type="inferred from homology"/>
<comment type="similarity">
    <text evidence="1 4">Belongs to the prolyl-tRNA editing family. YbaK/EbsC subfamily.</text>
</comment>
<dbReference type="Pfam" id="PF04073">
    <property type="entry name" value="tRNA_edit"/>
    <property type="match status" value="1"/>
</dbReference>
<dbReference type="InterPro" id="IPR036754">
    <property type="entry name" value="YbaK/aa-tRNA-synt-asso_dom_sf"/>
</dbReference>
<organism evidence="6 7">
    <name type="scientific">Collinsella acetigenes</name>
    <dbReference type="NCBI Taxonomy" id="2713419"/>
    <lineage>
        <taxon>Bacteria</taxon>
        <taxon>Bacillati</taxon>
        <taxon>Actinomycetota</taxon>
        <taxon>Coriobacteriia</taxon>
        <taxon>Coriobacteriales</taxon>
        <taxon>Coriobacteriaceae</taxon>
        <taxon>Collinsella</taxon>
    </lineage>
</organism>
<gene>
    <name evidence="6" type="primary">ybaK</name>
    <name evidence="6" type="ORF">HF320_03105</name>
</gene>
<dbReference type="PANTHER" id="PTHR30411">
    <property type="entry name" value="CYTOPLASMIC PROTEIN"/>
    <property type="match status" value="1"/>
</dbReference>
<protein>
    <recommendedName>
        <fullName evidence="4">Cys-tRNA(Pro)/Cys-tRNA(Cys) deacylase</fullName>
        <ecNumber evidence="4">4.2.-.-</ecNumber>
    </recommendedName>
</protein>
<dbReference type="GO" id="GO:0002161">
    <property type="term" value="F:aminoacyl-tRNA deacylase activity"/>
    <property type="evidence" value="ECO:0007669"/>
    <property type="project" value="InterPro"/>
</dbReference>
<dbReference type="InterPro" id="IPR004369">
    <property type="entry name" value="Prolyl-tRNA_editing_YbaK/EbsC"/>
</dbReference>
<dbReference type="EC" id="4.2.-.-" evidence="4"/>
<evidence type="ECO:0000259" key="5">
    <source>
        <dbReference type="Pfam" id="PF04073"/>
    </source>
</evidence>
<keyword evidence="3 4" id="KW-0456">Lyase</keyword>
<dbReference type="Gene3D" id="3.90.960.10">
    <property type="entry name" value="YbaK/aminoacyl-tRNA synthetase-associated domain"/>
    <property type="match status" value="1"/>
</dbReference>
<reference evidence="6 7" key="1">
    <citation type="submission" date="2020-04" db="EMBL/GenBank/DDBJ databases">
        <title>Collinsella sp. KGMB02528 nov., an anaerobic actinobacterium isolated from human feces.</title>
        <authorList>
            <person name="Han K.-I."/>
            <person name="Eom M.K."/>
            <person name="Kim J.-S."/>
            <person name="Lee K.C."/>
            <person name="Suh M.K."/>
            <person name="Park S.-H."/>
            <person name="Lee J.H."/>
            <person name="Kang S.W."/>
            <person name="Park J.-E."/>
            <person name="Oh B.S."/>
            <person name="Yu S.Y."/>
            <person name="Choi S.-H."/>
            <person name="Lee D.H."/>
            <person name="Yoon H."/>
            <person name="Kim B.-Y."/>
            <person name="Lee J.H."/>
            <person name="Lee J.-S."/>
        </authorList>
    </citation>
    <scope>NUCLEOTIDE SEQUENCE [LARGE SCALE GENOMIC DNA]</scope>
    <source>
        <strain evidence="6 7">KGMB02528</strain>
    </source>
</reference>
<evidence type="ECO:0000256" key="2">
    <source>
        <dbReference type="ARBA" id="ARBA00022917"/>
    </source>
</evidence>
<evidence type="ECO:0000313" key="6">
    <source>
        <dbReference type="EMBL" id="NMF55325.1"/>
    </source>
</evidence>
<evidence type="ECO:0000256" key="1">
    <source>
        <dbReference type="ARBA" id="ARBA00009798"/>
    </source>
</evidence>
<dbReference type="EMBL" id="JABBCP010000002">
    <property type="protein sequence ID" value="NMF55325.1"/>
    <property type="molecule type" value="Genomic_DNA"/>
</dbReference>
<dbReference type="GO" id="GO:0016829">
    <property type="term" value="F:lyase activity"/>
    <property type="evidence" value="ECO:0007669"/>
    <property type="project" value="UniProtKB-KW"/>
</dbReference>
<dbReference type="CDD" id="cd00002">
    <property type="entry name" value="YbaK_deacylase"/>
    <property type="match status" value="1"/>
</dbReference>
<dbReference type="Proteomes" id="UP000546970">
    <property type="component" value="Unassembled WGS sequence"/>
</dbReference>
<keyword evidence="7" id="KW-1185">Reference proteome</keyword>